<evidence type="ECO:0000313" key="2">
    <source>
        <dbReference type="EMBL" id="MTW25952.1"/>
    </source>
</evidence>
<proteinExistence type="predicted"/>
<dbReference type="GO" id="GO:0005576">
    <property type="term" value="C:extracellular region"/>
    <property type="evidence" value="ECO:0007669"/>
    <property type="project" value="InterPro"/>
</dbReference>
<dbReference type="Proteomes" id="UP000490982">
    <property type="component" value="Unassembled WGS sequence"/>
</dbReference>
<organism evidence="2 3">
    <name type="scientific">Streptococcus pneumoniae</name>
    <dbReference type="NCBI Taxonomy" id="1313"/>
    <lineage>
        <taxon>Bacteria</taxon>
        <taxon>Bacillati</taxon>
        <taxon>Bacillota</taxon>
        <taxon>Bacilli</taxon>
        <taxon>Lactobacillales</taxon>
        <taxon>Streptococcaceae</taxon>
        <taxon>Streptococcus</taxon>
    </lineage>
</organism>
<feature type="non-terminal residue" evidence="2">
    <location>
        <position position="1"/>
    </location>
</feature>
<feature type="domain" description="Peptidase M26 C-terminal" evidence="1">
    <location>
        <begin position="22"/>
        <end position="78"/>
    </location>
</feature>
<gene>
    <name evidence="2" type="ORF">GM537_14345</name>
</gene>
<dbReference type="InterPro" id="IPR011505">
    <property type="entry name" value="Peptidase_M26_C_dom"/>
</dbReference>
<dbReference type="AlphaFoldDB" id="A0A6G2DXG4"/>
<protein>
    <recommendedName>
        <fullName evidence="1">Peptidase M26 C-terminal domain-containing protein</fullName>
    </recommendedName>
</protein>
<name>A0A6G2DXG4_STREE</name>
<comment type="caution">
    <text evidence="2">The sequence shown here is derived from an EMBL/GenBank/DDBJ whole genome shotgun (WGS) entry which is preliminary data.</text>
</comment>
<evidence type="ECO:0000259" key="1">
    <source>
        <dbReference type="Pfam" id="PF07580"/>
    </source>
</evidence>
<dbReference type="RefSeq" id="WP_155459831.1">
    <property type="nucleotide sequence ID" value="NZ_WNHS01000954.1"/>
</dbReference>
<sequence>LLYYADNTSETLNVNYQTDFSNVAEYRIGGTNLIYTPNTLLRNYQNILDEVLPALNSVEYKSEAIRKVLDVSKDVSLT</sequence>
<feature type="non-terminal residue" evidence="2">
    <location>
        <position position="78"/>
    </location>
</feature>
<dbReference type="GO" id="GO:0004222">
    <property type="term" value="F:metalloendopeptidase activity"/>
    <property type="evidence" value="ECO:0007669"/>
    <property type="project" value="InterPro"/>
</dbReference>
<dbReference type="EMBL" id="WNHS01000954">
    <property type="protein sequence ID" value="MTW25952.1"/>
    <property type="molecule type" value="Genomic_DNA"/>
</dbReference>
<accession>A0A6G2DXG4</accession>
<dbReference type="Pfam" id="PF07580">
    <property type="entry name" value="Peptidase_M26_C"/>
    <property type="match status" value="1"/>
</dbReference>
<dbReference type="GO" id="GO:0008270">
    <property type="term" value="F:zinc ion binding"/>
    <property type="evidence" value="ECO:0007669"/>
    <property type="project" value="InterPro"/>
</dbReference>
<reference evidence="2 3" key="1">
    <citation type="submission" date="2019-11" db="EMBL/GenBank/DDBJ databases">
        <title>Growth characteristics of pneumococcus vary with the chemical composition of the capsule and with environmental conditions.</title>
        <authorList>
            <person name="Tothpal A."/>
            <person name="Desobry K."/>
            <person name="Joshi S."/>
            <person name="Wyllie A.L."/>
            <person name="Weinberger D.M."/>
        </authorList>
    </citation>
    <scope>NUCLEOTIDE SEQUENCE [LARGE SCALE GENOMIC DNA]</scope>
    <source>
        <strain evidence="3">pnumococcus23A</strain>
    </source>
</reference>
<evidence type="ECO:0000313" key="3">
    <source>
        <dbReference type="Proteomes" id="UP000490982"/>
    </source>
</evidence>